<dbReference type="Proteomes" id="UP001629230">
    <property type="component" value="Unassembled WGS sequence"/>
</dbReference>
<evidence type="ECO:0000313" key="2">
    <source>
        <dbReference type="EMBL" id="MFM0006230.1"/>
    </source>
</evidence>
<dbReference type="EMBL" id="JAQQEZ010000038">
    <property type="protein sequence ID" value="MFM0006230.1"/>
    <property type="molecule type" value="Genomic_DNA"/>
</dbReference>
<dbReference type="GO" id="GO:0016740">
    <property type="term" value="F:transferase activity"/>
    <property type="evidence" value="ECO:0007669"/>
    <property type="project" value="UniProtKB-KW"/>
</dbReference>
<dbReference type="SUPFAM" id="SSF89796">
    <property type="entry name" value="CoA-transferase family III (CaiB/BaiF)"/>
    <property type="match status" value="1"/>
</dbReference>
<evidence type="ECO:0000256" key="1">
    <source>
        <dbReference type="ARBA" id="ARBA00022679"/>
    </source>
</evidence>
<dbReference type="Pfam" id="PF02515">
    <property type="entry name" value="CoA_transf_3"/>
    <property type="match status" value="1"/>
</dbReference>
<evidence type="ECO:0000313" key="3">
    <source>
        <dbReference type="Proteomes" id="UP001629230"/>
    </source>
</evidence>
<keyword evidence="3" id="KW-1185">Reference proteome</keyword>
<organism evidence="2 3">
    <name type="scientific">Paraburkholderia dipogonis</name>
    <dbReference type="NCBI Taxonomy" id="1211383"/>
    <lineage>
        <taxon>Bacteria</taxon>
        <taxon>Pseudomonadati</taxon>
        <taxon>Pseudomonadota</taxon>
        <taxon>Betaproteobacteria</taxon>
        <taxon>Burkholderiales</taxon>
        <taxon>Burkholderiaceae</taxon>
        <taxon>Paraburkholderia</taxon>
    </lineage>
</organism>
<dbReference type="PANTHER" id="PTHR48207:SF3">
    <property type="entry name" value="SUCCINATE--HYDROXYMETHYLGLUTARATE COA-TRANSFERASE"/>
    <property type="match status" value="1"/>
</dbReference>
<sequence length="404" mass="43633">MHGGALTGVRVIDLSRVLAGPMCAQILADHGAEVIKLEPPSGDDTRTLGPPFNAAGDAAYFSALNRGKQCISVDLRRPGGRDILETLLESADILVENFLPGTMEKWGVSYDGWMKERFPRLIYCNISGFGSDGPLGGLPGYDAVLQAMCGLMSVNGEKASGPTRIGVPIVDHMTAYTALTGILLALYKRQSTGLGQRVEATLFDAALSLLVPHAANFFESGNEPGLLGSAHPNISPYDRFTCKDGEIFLGIMNRGQFHRFCAVIERPDLQSDPRFLDNALRIEHRPALRAEIESSLKVLTRSDLCERLMRNGVPAGPVNSVSEAFEQSHARHRQMKLERDGYQGIGLPVRLQQTPGTPGASPRAFNADAVSVLDAAGYSAEEVQRFVTDKVIPVTLTFGSPQNS</sequence>
<dbReference type="InterPro" id="IPR003673">
    <property type="entry name" value="CoA-Trfase_fam_III"/>
</dbReference>
<dbReference type="Gene3D" id="3.40.50.10540">
    <property type="entry name" value="Crotonobetainyl-coa:carnitine coa-transferase, domain 1"/>
    <property type="match status" value="1"/>
</dbReference>
<proteinExistence type="predicted"/>
<dbReference type="InterPro" id="IPR050483">
    <property type="entry name" value="CoA-transferase_III_domain"/>
</dbReference>
<gene>
    <name evidence="2" type="ORF">PQR57_35245</name>
</gene>
<accession>A0ABW9B1P7</accession>
<dbReference type="InterPro" id="IPR023606">
    <property type="entry name" value="CoA-Trfase_III_dom_1_sf"/>
</dbReference>
<protein>
    <submittedName>
        <fullName evidence="2">CoA transferase</fullName>
    </submittedName>
</protein>
<reference evidence="2 3" key="1">
    <citation type="journal article" date="2024" name="Chem. Sci.">
        <title>Discovery of megapolipeptins by genome mining of a Burkholderiales bacteria collection.</title>
        <authorList>
            <person name="Paulo B.S."/>
            <person name="Recchia M.J.J."/>
            <person name="Lee S."/>
            <person name="Fergusson C.H."/>
            <person name="Romanowski S.B."/>
            <person name="Hernandez A."/>
            <person name="Krull N."/>
            <person name="Liu D.Y."/>
            <person name="Cavanagh H."/>
            <person name="Bos A."/>
            <person name="Gray C.A."/>
            <person name="Murphy B.T."/>
            <person name="Linington R.G."/>
            <person name="Eustaquio A.S."/>
        </authorList>
    </citation>
    <scope>NUCLEOTIDE SEQUENCE [LARGE SCALE GENOMIC DNA]</scope>
    <source>
        <strain evidence="2 3">RL17-350-BIC-A</strain>
    </source>
</reference>
<dbReference type="InterPro" id="IPR044855">
    <property type="entry name" value="CoA-Trfase_III_dom3_sf"/>
</dbReference>
<dbReference type="PANTHER" id="PTHR48207">
    <property type="entry name" value="SUCCINATE--HYDROXYMETHYLGLUTARATE COA-TRANSFERASE"/>
    <property type="match status" value="1"/>
</dbReference>
<comment type="caution">
    <text evidence="2">The sequence shown here is derived from an EMBL/GenBank/DDBJ whole genome shotgun (WGS) entry which is preliminary data.</text>
</comment>
<name>A0ABW9B1P7_9BURK</name>
<keyword evidence="1 2" id="KW-0808">Transferase</keyword>
<dbReference type="Gene3D" id="3.30.1540.10">
    <property type="entry name" value="formyl-coa transferase, domain 3"/>
    <property type="match status" value="1"/>
</dbReference>
<dbReference type="RefSeq" id="WP_408180790.1">
    <property type="nucleotide sequence ID" value="NZ_JAQQEZ010000038.1"/>
</dbReference>